<protein>
    <recommendedName>
        <fullName evidence="3">Saposin B-type domain-containing protein</fullName>
    </recommendedName>
</protein>
<name>A0AAV2TMU8_CALDB</name>
<gene>
    <name evidence="4" type="ORF">CDAUBV1_LOCUS12795</name>
</gene>
<feature type="domain" description="Saposin B-type" evidence="3">
    <location>
        <begin position="117"/>
        <end position="193"/>
    </location>
</feature>
<dbReference type="PANTHER" id="PTHR11480">
    <property type="entry name" value="SAPOSIN-RELATED"/>
    <property type="match status" value="1"/>
</dbReference>
<sequence>MLVGSIIFLGWMVAVRSASEECEVYKGKICFLCEDAIERFRSQAVGTEFQHQVEDYMKQLCLRSEDSEFSKACTCFVEEELGLVLKKLAGAPAVHSLCQIVDVCPSSMKWHHHTNGTDSTCDTCKDLVSSVGGMFGKQFFKKPLNVLVRQACLAAPVFKEKCANEMMLYLDELLESAKGTAPGIFCKMVHLCQ</sequence>
<feature type="domain" description="Saposin B-type" evidence="3">
    <location>
        <begin position="26"/>
        <end position="108"/>
    </location>
</feature>
<comment type="caution">
    <text evidence="4">The sequence shown here is derived from an EMBL/GenBank/DDBJ whole genome shotgun (WGS) entry which is preliminary data.</text>
</comment>
<dbReference type="InterPro" id="IPR051428">
    <property type="entry name" value="Sphingo_Act-Surfact_Prot"/>
</dbReference>
<reference evidence="4" key="1">
    <citation type="submission" date="2024-06" db="EMBL/GenBank/DDBJ databases">
        <authorList>
            <person name="Liu X."/>
            <person name="Lenzi L."/>
            <person name="Haldenby T S."/>
            <person name="Uol C."/>
        </authorList>
    </citation>
    <scope>NUCLEOTIDE SEQUENCE</scope>
</reference>
<dbReference type="SUPFAM" id="SSF47862">
    <property type="entry name" value="Saposin"/>
    <property type="match status" value="2"/>
</dbReference>
<organism evidence="4 5">
    <name type="scientific">Calicophoron daubneyi</name>
    <name type="common">Rumen fluke</name>
    <name type="synonym">Paramphistomum daubneyi</name>
    <dbReference type="NCBI Taxonomy" id="300641"/>
    <lineage>
        <taxon>Eukaryota</taxon>
        <taxon>Metazoa</taxon>
        <taxon>Spiralia</taxon>
        <taxon>Lophotrochozoa</taxon>
        <taxon>Platyhelminthes</taxon>
        <taxon>Trematoda</taxon>
        <taxon>Digenea</taxon>
        <taxon>Plagiorchiida</taxon>
        <taxon>Pronocephalata</taxon>
        <taxon>Paramphistomoidea</taxon>
        <taxon>Paramphistomidae</taxon>
        <taxon>Calicophoron</taxon>
    </lineage>
</organism>
<evidence type="ECO:0000259" key="3">
    <source>
        <dbReference type="PROSITE" id="PS50015"/>
    </source>
</evidence>
<keyword evidence="2" id="KW-0732">Signal</keyword>
<dbReference type="Gene3D" id="1.10.225.10">
    <property type="entry name" value="Saposin-like"/>
    <property type="match status" value="2"/>
</dbReference>
<dbReference type="InterPro" id="IPR011001">
    <property type="entry name" value="Saposin-like"/>
</dbReference>
<dbReference type="Proteomes" id="UP001497525">
    <property type="component" value="Unassembled WGS sequence"/>
</dbReference>
<proteinExistence type="predicted"/>
<dbReference type="EMBL" id="CAXLJL010000478">
    <property type="protein sequence ID" value="CAL5138186.1"/>
    <property type="molecule type" value="Genomic_DNA"/>
</dbReference>
<evidence type="ECO:0000313" key="5">
    <source>
        <dbReference type="Proteomes" id="UP001497525"/>
    </source>
</evidence>
<feature type="chain" id="PRO_5043853315" description="Saposin B-type domain-containing protein" evidence="2">
    <location>
        <begin position="18"/>
        <end position="193"/>
    </location>
</feature>
<evidence type="ECO:0000256" key="1">
    <source>
        <dbReference type="ARBA" id="ARBA00023157"/>
    </source>
</evidence>
<evidence type="ECO:0000256" key="2">
    <source>
        <dbReference type="SAM" id="SignalP"/>
    </source>
</evidence>
<keyword evidence="1" id="KW-1015">Disulfide bond</keyword>
<dbReference type="PROSITE" id="PS50015">
    <property type="entry name" value="SAP_B"/>
    <property type="match status" value="2"/>
</dbReference>
<evidence type="ECO:0000313" key="4">
    <source>
        <dbReference type="EMBL" id="CAL5138186.1"/>
    </source>
</evidence>
<dbReference type="InterPro" id="IPR008139">
    <property type="entry name" value="SaposinB_dom"/>
</dbReference>
<dbReference type="SMART" id="SM00741">
    <property type="entry name" value="SapB"/>
    <property type="match status" value="2"/>
</dbReference>
<accession>A0AAV2TMU8</accession>
<feature type="signal peptide" evidence="2">
    <location>
        <begin position="1"/>
        <end position="17"/>
    </location>
</feature>
<dbReference type="AlphaFoldDB" id="A0AAV2TMU8"/>